<reference evidence="1 2" key="1">
    <citation type="journal article" date="2022" name="bioRxiv">
        <title>The genome of the oomycete Peronosclerospora sorghi, a cosmopolitan pathogen of maize and sorghum, is inflated with dispersed pseudogenes.</title>
        <authorList>
            <person name="Fletcher K."/>
            <person name="Martin F."/>
            <person name="Isakeit T."/>
            <person name="Cavanaugh K."/>
            <person name="Magill C."/>
            <person name="Michelmore R."/>
        </authorList>
    </citation>
    <scope>NUCLEOTIDE SEQUENCE [LARGE SCALE GENOMIC DNA]</scope>
    <source>
        <strain evidence="1">P6</strain>
    </source>
</reference>
<sequence>MRRQGPDPESNEPANGGTTGADTELSKVSREELDRRDHLYDKDADVAQQPPPPSTCHNEETHDLQSIERVELTEPPHVHLLILDSNCHALGFADELQYKTTQMKHILQIRLQGTFYATVFFGDYML</sequence>
<evidence type="ECO:0000313" key="1">
    <source>
        <dbReference type="EMBL" id="KAI9919218.1"/>
    </source>
</evidence>
<dbReference type="Proteomes" id="UP001163321">
    <property type="component" value="Chromosome 12"/>
</dbReference>
<comment type="caution">
    <text evidence="1">The sequence shown here is derived from an EMBL/GenBank/DDBJ whole genome shotgun (WGS) entry which is preliminary data.</text>
</comment>
<proteinExistence type="predicted"/>
<organism evidence="1 2">
    <name type="scientific">Peronosclerospora sorghi</name>
    <dbReference type="NCBI Taxonomy" id="230839"/>
    <lineage>
        <taxon>Eukaryota</taxon>
        <taxon>Sar</taxon>
        <taxon>Stramenopiles</taxon>
        <taxon>Oomycota</taxon>
        <taxon>Peronosporomycetes</taxon>
        <taxon>Peronosporales</taxon>
        <taxon>Peronosporaceae</taxon>
        <taxon>Peronosclerospora</taxon>
    </lineage>
</organism>
<name>A0ACC0WMT9_9STRA</name>
<dbReference type="EMBL" id="CM047591">
    <property type="protein sequence ID" value="KAI9919218.1"/>
    <property type="molecule type" value="Genomic_DNA"/>
</dbReference>
<evidence type="ECO:0000313" key="2">
    <source>
        <dbReference type="Proteomes" id="UP001163321"/>
    </source>
</evidence>
<accession>A0ACC0WMT9</accession>
<protein>
    <submittedName>
        <fullName evidence="1">Uncharacterized protein</fullName>
    </submittedName>
</protein>
<keyword evidence="2" id="KW-1185">Reference proteome</keyword>
<gene>
    <name evidence="1" type="ORF">PsorP6_011368</name>
</gene>